<protein>
    <submittedName>
        <fullName evidence="1">Uncharacterized protein</fullName>
    </submittedName>
</protein>
<dbReference type="Proteomes" id="UP000664144">
    <property type="component" value="Unassembled WGS sequence"/>
</dbReference>
<comment type="caution">
    <text evidence="1">The sequence shown here is derived from an EMBL/GenBank/DDBJ whole genome shotgun (WGS) entry which is preliminary data.</text>
</comment>
<gene>
    <name evidence="1" type="ORF">J0X19_11725</name>
</gene>
<proteinExistence type="predicted"/>
<keyword evidence="2" id="KW-1185">Reference proteome</keyword>
<name>A0A939JAZ4_9BACT</name>
<dbReference type="AlphaFoldDB" id="A0A939JAZ4"/>
<dbReference type="EMBL" id="JAFLQZ010000006">
    <property type="protein sequence ID" value="MBO0358616.1"/>
    <property type="molecule type" value="Genomic_DNA"/>
</dbReference>
<dbReference type="RefSeq" id="WP_206984542.1">
    <property type="nucleotide sequence ID" value="NZ_JAFLQZ010000006.1"/>
</dbReference>
<evidence type="ECO:0000313" key="1">
    <source>
        <dbReference type="EMBL" id="MBO0358616.1"/>
    </source>
</evidence>
<evidence type="ECO:0000313" key="2">
    <source>
        <dbReference type="Proteomes" id="UP000664144"/>
    </source>
</evidence>
<organism evidence="1 2">
    <name type="scientific">Hymenobacter telluris</name>
    <dbReference type="NCBI Taxonomy" id="2816474"/>
    <lineage>
        <taxon>Bacteria</taxon>
        <taxon>Pseudomonadati</taxon>
        <taxon>Bacteroidota</taxon>
        <taxon>Cytophagia</taxon>
        <taxon>Cytophagales</taxon>
        <taxon>Hymenobacteraceae</taxon>
        <taxon>Hymenobacter</taxon>
    </lineage>
</organism>
<sequence>MAKTNKGKLKAQLAKALGTNPDMPDDQFVIDCHDAIMVNAETSDQESELNGLLNQFRALVA</sequence>
<accession>A0A939JAZ4</accession>
<reference evidence="1" key="1">
    <citation type="submission" date="2021-03" db="EMBL/GenBank/DDBJ databases">
        <authorList>
            <person name="Kim M.K."/>
        </authorList>
    </citation>
    <scope>NUCLEOTIDE SEQUENCE</scope>
    <source>
        <strain evidence="1">BT186</strain>
    </source>
</reference>